<evidence type="ECO:0000256" key="1">
    <source>
        <dbReference type="SAM" id="Phobius"/>
    </source>
</evidence>
<organism evidence="3 4">
    <name type="scientific">Clostridium aromativorans</name>
    <dbReference type="NCBI Taxonomy" id="2836848"/>
    <lineage>
        <taxon>Bacteria</taxon>
        <taxon>Bacillati</taxon>
        <taxon>Bacillota</taxon>
        <taxon>Clostridia</taxon>
        <taxon>Eubacteriales</taxon>
        <taxon>Clostridiaceae</taxon>
        <taxon>Clostridium</taxon>
    </lineage>
</organism>
<evidence type="ECO:0000313" key="3">
    <source>
        <dbReference type="EMBL" id="MCC9296117.1"/>
    </source>
</evidence>
<dbReference type="Proteomes" id="UP001165422">
    <property type="component" value="Unassembled WGS sequence"/>
</dbReference>
<feature type="transmembrane region" description="Helical" evidence="1">
    <location>
        <begin position="70"/>
        <end position="91"/>
    </location>
</feature>
<keyword evidence="1" id="KW-0812">Transmembrane</keyword>
<accession>A0ABS8N8I2</accession>
<feature type="transmembrane region" description="Helical" evidence="1">
    <location>
        <begin position="35"/>
        <end position="58"/>
    </location>
</feature>
<dbReference type="Pfam" id="PF18917">
    <property type="entry name" value="LiaI-LiaF-like_TM1"/>
    <property type="match status" value="1"/>
</dbReference>
<dbReference type="RefSeq" id="WP_150358595.1">
    <property type="nucleotide sequence ID" value="NZ_JAJJPB010000023.1"/>
</dbReference>
<evidence type="ECO:0000313" key="4">
    <source>
        <dbReference type="Proteomes" id="UP001165422"/>
    </source>
</evidence>
<protein>
    <submittedName>
        <fullName evidence="3">DUF5668 domain-containing protein</fullName>
    </submittedName>
</protein>
<proteinExistence type="predicted"/>
<feature type="transmembrane region" description="Helical" evidence="1">
    <location>
        <begin position="7"/>
        <end position="29"/>
    </location>
</feature>
<keyword evidence="1" id="KW-1133">Transmembrane helix</keyword>
<keyword evidence="1" id="KW-0472">Membrane</keyword>
<reference evidence="3" key="1">
    <citation type="submission" date="2021-11" db="EMBL/GenBank/DDBJ databases">
        <authorList>
            <person name="Qingchun L."/>
            <person name="Dong Z."/>
            <person name="Zongwei Q."/>
            <person name="Jia Z."/>
            <person name="Duotao L."/>
        </authorList>
    </citation>
    <scope>NUCLEOTIDE SEQUENCE</scope>
    <source>
        <strain evidence="3">WLY-B-L2</strain>
    </source>
</reference>
<feature type="domain" description="LiaI-LiaF-like transmembrane region" evidence="2">
    <location>
        <begin position="10"/>
        <end position="53"/>
    </location>
</feature>
<evidence type="ECO:0000259" key="2">
    <source>
        <dbReference type="Pfam" id="PF18917"/>
    </source>
</evidence>
<gene>
    <name evidence="3" type="ORF">LN736_14750</name>
</gene>
<sequence length="101" mass="11508">MIRGRRVGTLTSGIMLVIFGTMFLISSLFKMIDYRFIMSFWPVILISIGIEIIVSYIINKKEKMMYDAGAIIIVIVLCIFAMIMGALQLAITSYPQFRVVF</sequence>
<keyword evidence="4" id="KW-1185">Reference proteome</keyword>
<comment type="caution">
    <text evidence="3">The sequence shown here is derived from an EMBL/GenBank/DDBJ whole genome shotgun (WGS) entry which is preliminary data.</text>
</comment>
<name>A0ABS8N8I2_9CLOT</name>
<dbReference type="EMBL" id="JAJJPB010000023">
    <property type="protein sequence ID" value="MCC9296117.1"/>
    <property type="molecule type" value="Genomic_DNA"/>
</dbReference>
<dbReference type="InterPro" id="IPR043726">
    <property type="entry name" value="LiaI-LiaF-like_TM1"/>
</dbReference>